<dbReference type="Proteomes" id="UP000473325">
    <property type="component" value="Unassembled WGS sequence"/>
</dbReference>
<dbReference type="InterPro" id="IPR004101">
    <property type="entry name" value="Mur_ligase_C"/>
</dbReference>
<comment type="function">
    <text evidence="1">Catalyzes the ATP-dependent polymerization of arginine and aspartate to multi-L-arginyl-poly-L-aspartic acid (cyanophycin; a water-insoluble reserve polymer).</text>
</comment>
<keyword evidence="8 13" id="KW-0547">Nucleotide-binding</keyword>
<reference evidence="16 17" key="1">
    <citation type="submission" date="2019-12" db="EMBL/GenBank/DDBJ databases">
        <authorList>
            <person name="Kun Z."/>
        </authorList>
    </citation>
    <scope>NUCLEOTIDE SEQUENCE [LARGE SCALE GENOMIC DNA]</scope>
    <source>
        <strain evidence="16 17">YIM 123512</strain>
    </source>
</reference>
<dbReference type="PROSITE" id="PS50975">
    <property type="entry name" value="ATP_GRASP"/>
    <property type="match status" value="1"/>
</dbReference>
<dbReference type="NCBIfam" id="NF010623">
    <property type="entry name" value="PRK14016.1"/>
    <property type="match status" value="1"/>
</dbReference>
<protein>
    <recommendedName>
        <fullName evidence="6">Cyanophycin synthetase</fullName>
        <ecNumber evidence="5">6.3.2.29</ecNumber>
        <ecNumber evidence="4">6.3.2.30</ecNumber>
    </recommendedName>
    <alternativeName>
        <fullName evidence="10">Cyanophycin synthase</fullName>
    </alternativeName>
</protein>
<dbReference type="InterPro" id="IPR036615">
    <property type="entry name" value="Mur_ligase_C_dom_sf"/>
</dbReference>
<comment type="catalytic activity">
    <reaction evidence="12">
        <text>[L-4-(L-arginin-2-N-yl)aspartate](n) + L-aspartate + ATP = [L-4-(L-arginin-2-N-yl)aspartate](n)-L-aspartate + ADP + phosphate + H(+)</text>
        <dbReference type="Rhea" id="RHEA:13277"/>
        <dbReference type="Rhea" id="RHEA-COMP:13728"/>
        <dbReference type="Rhea" id="RHEA-COMP:13733"/>
        <dbReference type="ChEBI" id="CHEBI:15378"/>
        <dbReference type="ChEBI" id="CHEBI:29991"/>
        <dbReference type="ChEBI" id="CHEBI:30616"/>
        <dbReference type="ChEBI" id="CHEBI:43474"/>
        <dbReference type="ChEBI" id="CHEBI:137986"/>
        <dbReference type="ChEBI" id="CHEBI:137990"/>
        <dbReference type="ChEBI" id="CHEBI:456216"/>
        <dbReference type="EC" id="6.3.2.29"/>
    </reaction>
</comment>
<dbReference type="PANTHER" id="PTHR23135">
    <property type="entry name" value="MUR LIGASE FAMILY MEMBER"/>
    <property type="match status" value="1"/>
</dbReference>
<accession>A0A6L7EQ85</accession>
<evidence type="ECO:0000256" key="11">
    <source>
        <dbReference type="ARBA" id="ARBA00048094"/>
    </source>
</evidence>
<evidence type="ECO:0000313" key="17">
    <source>
        <dbReference type="Proteomes" id="UP000473325"/>
    </source>
</evidence>
<comment type="catalytic activity">
    <reaction evidence="11">
        <text>[L-4-(L-arginin-2-N-yl)aspartate](n)-L-aspartate + L-arginine + ATP = [L-4-(L-arginin-2-N-yl)aspartate](n+1) + ADP + phosphate + H(+)</text>
        <dbReference type="Rhea" id="RHEA:23888"/>
        <dbReference type="Rhea" id="RHEA-COMP:13732"/>
        <dbReference type="Rhea" id="RHEA-COMP:13733"/>
        <dbReference type="ChEBI" id="CHEBI:15378"/>
        <dbReference type="ChEBI" id="CHEBI:30616"/>
        <dbReference type="ChEBI" id="CHEBI:32682"/>
        <dbReference type="ChEBI" id="CHEBI:43474"/>
        <dbReference type="ChEBI" id="CHEBI:137986"/>
        <dbReference type="ChEBI" id="CHEBI:137990"/>
        <dbReference type="ChEBI" id="CHEBI:456216"/>
        <dbReference type="EC" id="6.3.2.30"/>
    </reaction>
</comment>
<dbReference type="InterPro" id="IPR011761">
    <property type="entry name" value="ATP-grasp"/>
</dbReference>
<dbReference type="NCBIfam" id="TIGR02068">
    <property type="entry name" value="cya_phycin_syn"/>
    <property type="match status" value="1"/>
</dbReference>
<comment type="caution">
    <text evidence="16">The sequence shown here is derived from an EMBL/GenBank/DDBJ whole genome shotgun (WGS) entry which is preliminary data.</text>
</comment>
<dbReference type="GO" id="GO:0046872">
    <property type="term" value="F:metal ion binding"/>
    <property type="evidence" value="ECO:0007669"/>
    <property type="project" value="InterPro"/>
</dbReference>
<evidence type="ECO:0000256" key="10">
    <source>
        <dbReference type="ARBA" id="ARBA00031353"/>
    </source>
</evidence>
<proteinExistence type="inferred from homology"/>
<comment type="subunit">
    <text evidence="3">Homodimer.</text>
</comment>
<evidence type="ECO:0000256" key="5">
    <source>
        <dbReference type="ARBA" id="ARBA00013005"/>
    </source>
</evidence>
<feature type="region of interest" description="Disordered" evidence="14">
    <location>
        <begin position="899"/>
        <end position="928"/>
    </location>
</feature>
<evidence type="ECO:0000256" key="4">
    <source>
        <dbReference type="ARBA" id="ARBA00012968"/>
    </source>
</evidence>
<feature type="domain" description="ATP-grasp" evidence="15">
    <location>
        <begin position="229"/>
        <end position="484"/>
    </location>
</feature>
<evidence type="ECO:0000256" key="7">
    <source>
        <dbReference type="ARBA" id="ARBA00022598"/>
    </source>
</evidence>
<evidence type="ECO:0000259" key="15">
    <source>
        <dbReference type="PROSITE" id="PS50975"/>
    </source>
</evidence>
<dbReference type="Pfam" id="PF02875">
    <property type="entry name" value="Mur_ligase_C"/>
    <property type="match status" value="1"/>
</dbReference>
<evidence type="ECO:0000256" key="2">
    <source>
        <dbReference type="ARBA" id="ARBA00009060"/>
    </source>
</evidence>
<gene>
    <name evidence="16" type="primary">cphA</name>
    <name evidence="16" type="ORF">GRQ65_04255</name>
</gene>
<evidence type="ECO:0000256" key="3">
    <source>
        <dbReference type="ARBA" id="ARBA00011738"/>
    </source>
</evidence>
<dbReference type="Gene3D" id="3.30.470.20">
    <property type="entry name" value="ATP-grasp fold, B domain"/>
    <property type="match status" value="1"/>
</dbReference>
<dbReference type="AlphaFoldDB" id="A0A6L7EQ85"/>
<keyword evidence="7 16" id="KW-0436">Ligase</keyword>
<dbReference type="CDD" id="cd01983">
    <property type="entry name" value="SIMIBI"/>
    <property type="match status" value="1"/>
</dbReference>
<keyword evidence="9 13" id="KW-0067">ATP-binding</keyword>
<dbReference type="EC" id="6.3.2.29" evidence="5"/>
<dbReference type="InterPro" id="IPR013815">
    <property type="entry name" value="ATP_grasp_subdomain_1"/>
</dbReference>
<comment type="similarity">
    <text evidence="2">In the C-terminal section; belongs to the MurCDEF family.</text>
</comment>
<dbReference type="Gene3D" id="3.40.1190.10">
    <property type="entry name" value="Mur-like, catalytic domain"/>
    <property type="match status" value="1"/>
</dbReference>
<dbReference type="Pfam" id="PF08245">
    <property type="entry name" value="Mur_ligase_M"/>
    <property type="match status" value="1"/>
</dbReference>
<evidence type="ECO:0000256" key="1">
    <source>
        <dbReference type="ARBA" id="ARBA00003184"/>
    </source>
</evidence>
<dbReference type="SUPFAM" id="SSF53244">
    <property type="entry name" value="MurD-like peptide ligases, peptide-binding domain"/>
    <property type="match status" value="1"/>
</dbReference>
<name>A0A6L7EQ85_9ACTN</name>
<organism evidence="16 17">
    <name type="scientific">Nocardioides flavescens</name>
    <dbReference type="NCBI Taxonomy" id="2691959"/>
    <lineage>
        <taxon>Bacteria</taxon>
        <taxon>Bacillati</taxon>
        <taxon>Actinomycetota</taxon>
        <taxon>Actinomycetes</taxon>
        <taxon>Propionibacteriales</taxon>
        <taxon>Nocardioidaceae</taxon>
        <taxon>Nocardioides</taxon>
    </lineage>
</organism>
<dbReference type="InterPro" id="IPR044019">
    <property type="entry name" value="Cyanophycin_syn_N"/>
</dbReference>
<evidence type="ECO:0000313" key="16">
    <source>
        <dbReference type="EMBL" id="MXG88760.1"/>
    </source>
</evidence>
<dbReference type="InterPro" id="IPR011810">
    <property type="entry name" value="Cya_phycin_syn"/>
</dbReference>
<dbReference type="EMBL" id="WUEK01000002">
    <property type="protein sequence ID" value="MXG88760.1"/>
    <property type="molecule type" value="Genomic_DNA"/>
</dbReference>
<dbReference type="PANTHER" id="PTHR23135:SF18">
    <property type="entry name" value="CYANOPHYCIN SYNTHETASE"/>
    <property type="match status" value="1"/>
</dbReference>
<dbReference type="InterPro" id="IPR036565">
    <property type="entry name" value="Mur-like_cat_sf"/>
</dbReference>
<keyword evidence="17" id="KW-1185">Reference proteome</keyword>
<evidence type="ECO:0000256" key="6">
    <source>
        <dbReference type="ARBA" id="ARBA00022036"/>
    </source>
</evidence>
<dbReference type="EC" id="6.3.2.30" evidence="4"/>
<evidence type="ECO:0000256" key="13">
    <source>
        <dbReference type="PROSITE-ProRule" id="PRU00409"/>
    </source>
</evidence>
<dbReference type="InterPro" id="IPR013221">
    <property type="entry name" value="Mur_ligase_cen"/>
</dbReference>
<evidence type="ECO:0000256" key="12">
    <source>
        <dbReference type="ARBA" id="ARBA00048425"/>
    </source>
</evidence>
<evidence type="ECO:0000256" key="14">
    <source>
        <dbReference type="SAM" id="MobiDB-lite"/>
    </source>
</evidence>
<dbReference type="Pfam" id="PF13549">
    <property type="entry name" value="ATP-grasp_5"/>
    <property type="match status" value="1"/>
</dbReference>
<dbReference type="GO" id="GO:0005524">
    <property type="term" value="F:ATP binding"/>
    <property type="evidence" value="ECO:0007669"/>
    <property type="project" value="UniProtKB-UniRule"/>
</dbReference>
<evidence type="ECO:0000256" key="8">
    <source>
        <dbReference type="ARBA" id="ARBA00022741"/>
    </source>
</evidence>
<dbReference type="GO" id="GO:0071160">
    <property type="term" value="F:cyanophycin synthetase activity (L-aspartate-adding)"/>
    <property type="evidence" value="ECO:0007669"/>
    <property type="project" value="UniProtKB-EC"/>
</dbReference>
<dbReference type="Gene3D" id="3.90.190.20">
    <property type="entry name" value="Mur ligase, C-terminal domain"/>
    <property type="match status" value="1"/>
</dbReference>
<dbReference type="RefSeq" id="WP_160875473.1">
    <property type="nucleotide sequence ID" value="NZ_WUEK01000002.1"/>
</dbReference>
<dbReference type="GO" id="GO:0071161">
    <property type="term" value="F:cyanophycin synthetase activity (L-arginine-adding)"/>
    <property type="evidence" value="ECO:0007669"/>
    <property type="project" value="UniProtKB-EC"/>
</dbReference>
<sequence length="928" mass="100582">MTERPTPDLSILETRVYRGANVWSYERAIHLVVDLGSLEKFPTNTIPGFTDNILEMLPGLREHSCSRGRRGGFVERLNEGTWLGHVAEHSALALQQVVGHDVRRGKTRAVKGEPGHYNVVFGYVDEQVGLAAGRLAVRLVNHLVQADPEFDWDAELEAFIRRAQRTAFGPSTQAILDEAVSRDIPWIRLNQYSLVQLGQGVHAKRIRATMTSATSAIAVDIASDKDLTTTLLGAAGLPVPKQESVRTVDQAVRVAARIGYPVVVKPLDGNHGRGVMLDLKDADEVRAAFPVAQEQSRRGIVIVESFVTGKDYRCLIIDGRVAAIAERVPASVTGDGISTLEQLVDTANADPRRGVGHEKVLTRIKIDDAAVGLAREQGYEMSDVPPEGQMVKLALTGNMSTGGISIDRTFEAHPENVEIAEEAARMVGLDIAGIDFICPDITEPVRETGGAICEVNAAPGFRMHTHPTIGEPQFIAKPVVDMLFPPGSQSRIPIVAVTGTNGKTTTSRMISHIFKGMGRKVGMTSTDGVVIDERLVIRADSSGPRSARMVLQNPRVDFAVFEVARGGILREGLGYERNDVAVVLNVQPDHLGLRGIDTVEQLADVKAVIVEAVPRDGHAVLNADDPLVREMRRRCSGQVVWFSMEEPGTETRDMIDAHCRRGGKALVLNPSERGEMIVVKHGPREMQLAWTHLLPATFGGRARMNVQNALGAAAAAFAAGAPLHDIRQGLRSFSTNYYLAPGRLNEVEVNGVNVIVDYCHNAPGMRMLGDFVDRVGATMEDAHELARPSRIGIIATAGDRRDEDMVDLGRIAAQHFDVVVVREDTNPRGRAPGEVAELVAQGVHETMDDGGRCKQVETVLDEIEAVRHAMSRANRGDLVVICVDNHSAVMTELENWSPQAQAGAGWDPEAPAADPDYTAPEAAQPADA</sequence>
<dbReference type="Pfam" id="PF18921">
    <property type="entry name" value="Cyanophycin_syn"/>
    <property type="match status" value="1"/>
</dbReference>
<dbReference type="SUPFAM" id="SSF53623">
    <property type="entry name" value="MurD-like peptide ligases, catalytic domain"/>
    <property type="match status" value="1"/>
</dbReference>
<dbReference type="Gene3D" id="3.30.1490.20">
    <property type="entry name" value="ATP-grasp fold, A domain"/>
    <property type="match status" value="1"/>
</dbReference>
<dbReference type="SUPFAM" id="SSF56059">
    <property type="entry name" value="Glutathione synthetase ATP-binding domain-like"/>
    <property type="match status" value="1"/>
</dbReference>
<evidence type="ECO:0000256" key="9">
    <source>
        <dbReference type="ARBA" id="ARBA00022840"/>
    </source>
</evidence>